<dbReference type="Gene3D" id="1.20.1560.10">
    <property type="entry name" value="ABC transporter type 1, transmembrane domain"/>
    <property type="match status" value="1"/>
</dbReference>
<gene>
    <name evidence="11" type="ORF">CO176_02000</name>
</gene>
<keyword evidence="4" id="KW-0547">Nucleotide-binding</keyword>
<dbReference type="GO" id="GO:0005524">
    <property type="term" value="F:ATP binding"/>
    <property type="evidence" value="ECO:0007669"/>
    <property type="project" value="UniProtKB-KW"/>
</dbReference>
<dbReference type="Proteomes" id="UP000230484">
    <property type="component" value="Unassembled WGS sequence"/>
</dbReference>
<accession>A0A2M7X918</accession>
<keyword evidence="5" id="KW-0067">ATP-binding</keyword>
<dbReference type="InterPro" id="IPR027417">
    <property type="entry name" value="P-loop_NTPase"/>
</dbReference>
<dbReference type="SMART" id="SM00382">
    <property type="entry name" value="AAA"/>
    <property type="match status" value="1"/>
</dbReference>
<dbReference type="PROSITE" id="PS00211">
    <property type="entry name" value="ABC_TRANSPORTER_1"/>
    <property type="match status" value="1"/>
</dbReference>
<dbReference type="InterPro" id="IPR011527">
    <property type="entry name" value="ABC1_TM_dom"/>
</dbReference>
<evidence type="ECO:0000256" key="3">
    <source>
        <dbReference type="ARBA" id="ARBA00022692"/>
    </source>
</evidence>
<comment type="subcellular location">
    <subcellularLocation>
        <location evidence="1">Cell membrane</location>
        <topology evidence="1">Multi-pass membrane protein</topology>
    </subcellularLocation>
</comment>
<feature type="domain" description="ABC transporter" evidence="9">
    <location>
        <begin position="335"/>
        <end position="577"/>
    </location>
</feature>
<evidence type="ECO:0000256" key="5">
    <source>
        <dbReference type="ARBA" id="ARBA00022840"/>
    </source>
</evidence>
<dbReference type="AlphaFoldDB" id="A0A2M7X918"/>
<evidence type="ECO:0000256" key="1">
    <source>
        <dbReference type="ARBA" id="ARBA00004651"/>
    </source>
</evidence>
<dbReference type="InterPro" id="IPR003439">
    <property type="entry name" value="ABC_transporter-like_ATP-bd"/>
</dbReference>
<evidence type="ECO:0000259" key="10">
    <source>
        <dbReference type="PROSITE" id="PS50929"/>
    </source>
</evidence>
<evidence type="ECO:0008006" key="13">
    <source>
        <dbReference type="Google" id="ProtNLM"/>
    </source>
</evidence>
<keyword evidence="6 8" id="KW-1133">Transmembrane helix</keyword>
<dbReference type="InterPro" id="IPR036640">
    <property type="entry name" value="ABC1_TM_sf"/>
</dbReference>
<keyword evidence="3 8" id="KW-0812">Transmembrane</keyword>
<evidence type="ECO:0000256" key="8">
    <source>
        <dbReference type="SAM" id="Phobius"/>
    </source>
</evidence>
<dbReference type="PANTHER" id="PTHR24221">
    <property type="entry name" value="ATP-BINDING CASSETTE SUB-FAMILY B"/>
    <property type="match status" value="1"/>
</dbReference>
<dbReference type="FunFam" id="3.40.50.300:FF:000287">
    <property type="entry name" value="Multidrug ABC transporter ATP-binding protein"/>
    <property type="match status" value="1"/>
</dbReference>
<dbReference type="Pfam" id="PF00664">
    <property type="entry name" value="ABC_membrane"/>
    <property type="match status" value="1"/>
</dbReference>
<feature type="transmembrane region" description="Helical" evidence="8">
    <location>
        <begin position="57"/>
        <end position="85"/>
    </location>
</feature>
<name>A0A2M7X918_9BACT</name>
<feature type="transmembrane region" description="Helical" evidence="8">
    <location>
        <begin position="158"/>
        <end position="177"/>
    </location>
</feature>
<dbReference type="InterPro" id="IPR003593">
    <property type="entry name" value="AAA+_ATPase"/>
</dbReference>
<dbReference type="SUPFAM" id="SSF52540">
    <property type="entry name" value="P-loop containing nucleoside triphosphate hydrolases"/>
    <property type="match status" value="1"/>
</dbReference>
<feature type="transmembrane region" description="Helical" evidence="8">
    <location>
        <begin position="136"/>
        <end position="152"/>
    </location>
</feature>
<sequence>MWKTLRVFYGFILKRKLAFAGFVALVIIATTLQNITPYFFKLFVDEIPKLNYPGLIKLLYMFIAVNISGLLFNIASFWVGDFVLFNSAKEARLKIFNYIQSLDFAFHTGKSTGSLISAFKRGDSAFFTLFFEIHHRILEIVVSAFVMFFFFLRLDIRIVLFAFLSVAVTLVVTKFIISFNIKKRSIFNEKEDEISGILTDNLINYETVKLFAKEKWEENRLKDKFVGWIKALWGYGNSFRLIDFSIGAVTNLGLFLILFVSLQNAVHLKLTVGDFVLVTTFVGLFFSKLWELVFSLRDIAKTYADIEIYFGLLDNEITVKDPEKPVKLGKVSGRINFNNVSFSYVDGKQDALINFDLKIKKGESIALVGKSGSGKTTAVKLLMRFFDTTKGNITIDGIDIKNLNKDKLRSLMGVVPQEPILFNNTISYNIGYGLPAGKAGKENATLGEIKAAANLANIDEFIESLPKKYETQVGERGVKLSGGQKQRLAIARMILSNPGIIIFDEATSQLDSESEKLIQDAFWKVREGKTTIIIAHRLSTVAKADKIVVMEEGRIKEIGTHGELLKNKDSLYKHFWDLQIKLD</sequence>
<keyword evidence="7 8" id="KW-0472">Membrane</keyword>
<proteinExistence type="predicted"/>
<dbReference type="PANTHER" id="PTHR24221:SF610">
    <property type="entry name" value="ABC TRANSPORTER B FAMILY MEMBER 6"/>
    <property type="match status" value="1"/>
</dbReference>
<evidence type="ECO:0000313" key="11">
    <source>
        <dbReference type="EMBL" id="PJA42655.1"/>
    </source>
</evidence>
<organism evidence="11 12">
    <name type="scientific">Candidatus Woesebacteria bacterium CG_4_9_14_3_um_filter_39_10</name>
    <dbReference type="NCBI Taxonomy" id="1975056"/>
    <lineage>
        <taxon>Bacteria</taxon>
        <taxon>Candidatus Woeseibacteriota</taxon>
    </lineage>
</organism>
<dbReference type="SUPFAM" id="SSF90123">
    <property type="entry name" value="ABC transporter transmembrane region"/>
    <property type="match status" value="1"/>
</dbReference>
<evidence type="ECO:0000256" key="2">
    <source>
        <dbReference type="ARBA" id="ARBA00022448"/>
    </source>
</evidence>
<evidence type="ECO:0000259" key="9">
    <source>
        <dbReference type="PROSITE" id="PS50893"/>
    </source>
</evidence>
<dbReference type="GO" id="GO:0016887">
    <property type="term" value="F:ATP hydrolysis activity"/>
    <property type="evidence" value="ECO:0007669"/>
    <property type="project" value="InterPro"/>
</dbReference>
<evidence type="ECO:0000256" key="7">
    <source>
        <dbReference type="ARBA" id="ARBA00023136"/>
    </source>
</evidence>
<keyword evidence="2" id="KW-0813">Transport</keyword>
<dbReference type="PROSITE" id="PS50893">
    <property type="entry name" value="ABC_TRANSPORTER_2"/>
    <property type="match status" value="1"/>
</dbReference>
<dbReference type="GO" id="GO:0005886">
    <property type="term" value="C:plasma membrane"/>
    <property type="evidence" value="ECO:0007669"/>
    <property type="project" value="UniProtKB-SubCell"/>
</dbReference>
<dbReference type="InterPro" id="IPR017871">
    <property type="entry name" value="ABC_transporter-like_CS"/>
</dbReference>
<dbReference type="PROSITE" id="PS50929">
    <property type="entry name" value="ABC_TM1F"/>
    <property type="match status" value="1"/>
</dbReference>
<dbReference type="Gene3D" id="3.40.50.300">
    <property type="entry name" value="P-loop containing nucleotide triphosphate hydrolases"/>
    <property type="match status" value="1"/>
</dbReference>
<feature type="domain" description="ABC transmembrane type-1" evidence="10">
    <location>
        <begin position="23"/>
        <end position="301"/>
    </location>
</feature>
<dbReference type="InterPro" id="IPR039421">
    <property type="entry name" value="Type_1_exporter"/>
</dbReference>
<protein>
    <recommendedName>
        <fullName evidence="13">ABC transporter ATP-binding protein</fullName>
    </recommendedName>
</protein>
<dbReference type="EMBL" id="PFWW01000044">
    <property type="protein sequence ID" value="PJA42655.1"/>
    <property type="molecule type" value="Genomic_DNA"/>
</dbReference>
<comment type="caution">
    <text evidence="11">The sequence shown here is derived from an EMBL/GenBank/DDBJ whole genome shotgun (WGS) entry which is preliminary data.</text>
</comment>
<feature type="transmembrane region" description="Helical" evidence="8">
    <location>
        <begin position="241"/>
        <end position="262"/>
    </location>
</feature>
<dbReference type="GO" id="GO:0140359">
    <property type="term" value="F:ABC-type transporter activity"/>
    <property type="evidence" value="ECO:0007669"/>
    <property type="project" value="InterPro"/>
</dbReference>
<reference evidence="12" key="1">
    <citation type="submission" date="2017-09" db="EMBL/GenBank/DDBJ databases">
        <title>Depth-based differentiation of microbial function through sediment-hosted aquifers and enrichment of novel symbionts in the deep terrestrial subsurface.</title>
        <authorList>
            <person name="Probst A.J."/>
            <person name="Ladd B."/>
            <person name="Jarett J.K."/>
            <person name="Geller-Mcgrath D.E."/>
            <person name="Sieber C.M.K."/>
            <person name="Emerson J.B."/>
            <person name="Anantharaman K."/>
            <person name="Thomas B.C."/>
            <person name="Malmstrom R."/>
            <person name="Stieglmeier M."/>
            <person name="Klingl A."/>
            <person name="Woyke T."/>
            <person name="Ryan C.M."/>
            <person name="Banfield J.F."/>
        </authorList>
    </citation>
    <scope>NUCLEOTIDE SEQUENCE [LARGE SCALE GENOMIC DNA]</scope>
</reference>
<dbReference type="Pfam" id="PF00005">
    <property type="entry name" value="ABC_tran"/>
    <property type="match status" value="1"/>
</dbReference>
<evidence type="ECO:0000256" key="6">
    <source>
        <dbReference type="ARBA" id="ARBA00022989"/>
    </source>
</evidence>
<evidence type="ECO:0000256" key="4">
    <source>
        <dbReference type="ARBA" id="ARBA00022741"/>
    </source>
</evidence>
<feature type="transmembrane region" description="Helical" evidence="8">
    <location>
        <begin position="268"/>
        <end position="287"/>
    </location>
</feature>
<evidence type="ECO:0000313" key="12">
    <source>
        <dbReference type="Proteomes" id="UP000230484"/>
    </source>
</evidence>